<dbReference type="Proteomes" id="UP000423396">
    <property type="component" value="Chromosome"/>
</dbReference>
<protein>
    <submittedName>
        <fullName evidence="2">Uncharacterized protein</fullName>
    </submittedName>
</protein>
<keyword evidence="1" id="KW-0472">Membrane</keyword>
<evidence type="ECO:0000313" key="2">
    <source>
        <dbReference type="EMBL" id="QGR20157.1"/>
    </source>
</evidence>
<proteinExistence type="predicted"/>
<evidence type="ECO:0000313" key="3">
    <source>
        <dbReference type="Proteomes" id="UP000423396"/>
    </source>
</evidence>
<dbReference type="GeneID" id="42799259"/>
<dbReference type="KEGG" id="sazo:D1868_09275"/>
<evidence type="ECO:0000256" key="1">
    <source>
        <dbReference type="SAM" id="Phobius"/>
    </source>
</evidence>
<dbReference type="EMBL" id="CP045483">
    <property type="protein sequence ID" value="QGR20157.1"/>
    <property type="molecule type" value="Genomic_DNA"/>
</dbReference>
<gene>
    <name evidence="2" type="ORF">D1868_09275</name>
</gene>
<reference evidence="2 3" key="1">
    <citation type="submission" date="2019-10" db="EMBL/GenBank/DDBJ databases">
        <title>Genome Sequences from Six Type Strain Members of the Archaeal Family Sulfolobaceae: Acidianus ambivalens, Acidianus infernus, Metallosphaera prunae, Stygiolobus azoricus, Sulfolobus metallicus, and Sulfurisphaera ohwakuensis.</title>
        <authorList>
            <person name="Counts J.A."/>
            <person name="Kelly R.M."/>
        </authorList>
    </citation>
    <scope>NUCLEOTIDE SEQUENCE [LARGE SCALE GENOMIC DNA]</scope>
    <source>
        <strain evidence="2 3">FC6</strain>
    </source>
</reference>
<feature type="transmembrane region" description="Helical" evidence="1">
    <location>
        <begin position="6"/>
        <end position="27"/>
    </location>
</feature>
<dbReference type="RefSeq" id="WP_156007606.1">
    <property type="nucleotide sequence ID" value="NZ_CP045483.1"/>
</dbReference>
<dbReference type="OrthoDB" id="39559at2157"/>
<sequence length="118" mass="13794">MYLLPELLILALSLGFILLMRGWFYYYRKIMIAAVEYVGENHEKTTITLKPGEHVTIRLHGKTTIMTTGVNSWISVRYKGIKQKIYKVRLINYDGDVELINESKVFTVNVIILKEYHN</sequence>
<accession>A0A650CRP7</accession>
<keyword evidence="3" id="KW-1185">Reference proteome</keyword>
<keyword evidence="1" id="KW-1133">Transmembrane helix</keyword>
<dbReference type="AlphaFoldDB" id="A0A650CRP7"/>
<name>A0A650CRP7_9CREN</name>
<keyword evidence="1" id="KW-0812">Transmembrane</keyword>
<organism evidence="2 3">
    <name type="scientific">Stygiolobus azoricus</name>
    <dbReference type="NCBI Taxonomy" id="41675"/>
    <lineage>
        <taxon>Archaea</taxon>
        <taxon>Thermoproteota</taxon>
        <taxon>Thermoprotei</taxon>
        <taxon>Sulfolobales</taxon>
        <taxon>Sulfolobaceae</taxon>
        <taxon>Stygiolobus</taxon>
    </lineage>
</organism>